<dbReference type="Gene3D" id="1.20.144.10">
    <property type="entry name" value="Phosphatidic acid phosphatase type 2/haloperoxidase"/>
    <property type="match status" value="1"/>
</dbReference>
<name>A0A5C6ATM2_9BACT</name>
<dbReference type="PANTHER" id="PTHR14969:SF13">
    <property type="entry name" value="AT30094P"/>
    <property type="match status" value="1"/>
</dbReference>
<keyword evidence="1" id="KW-0472">Membrane</keyword>
<dbReference type="SMART" id="SM00014">
    <property type="entry name" value="acidPPc"/>
    <property type="match status" value="1"/>
</dbReference>
<dbReference type="Pfam" id="PF01569">
    <property type="entry name" value="PAP2"/>
    <property type="match status" value="1"/>
</dbReference>
<evidence type="ECO:0000256" key="1">
    <source>
        <dbReference type="SAM" id="Phobius"/>
    </source>
</evidence>
<keyword evidence="1" id="KW-1133">Transmembrane helix</keyword>
<proteinExistence type="predicted"/>
<feature type="transmembrane region" description="Helical" evidence="1">
    <location>
        <begin position="184"/>
        <end position="206"/>
    </location>
</feature>
<feature type="transmembrane region" description="Helical" evidence="1">
    <location>
        <begin position="143"/>
        <end position="164"/>
    </location>
</feature>
<dbReference type="Proteomes" id="UP000320176">
    <property type="component" value="Unassembled WGS sequence"/>
</dbReference>
<comment type="caution">
    <text evidence="3">The sequence shown here is derived from an EMBL/GenBank/DDBJ whole genome shotgun (WGS) entry which is preliminary data.</text>
</comment>
<feature type="transmembrane region" description="Helical" evidence="1">
    <location>
        <begin position="213"/>
        <end position="235"/>
    </location>
</feature>
<reference evidence="3 4" key="1">
    <citation type="submission" date="2019-02" db="EMBL/GenBank/DDBJ databases">
        <title>Deep-cultivation of Planctomycetes and their phenomic and genomic characterization uncovers novel biology.</title>
        <authorList>
            <person name="Wiegand S."/>
            <person name="Jogler M."/>
            <person name="Boedeker C."/>
            <person name="Pinto D."/>
            <person name="Vollmers J."/>
            <person name="Rivas-Marin E."/>
            <person name="Kohn T."/>
            <person name="Peeters S.H."/>
            <person name="Heuer A."/>
            <person name="Rast P."/>
            <person name="Oberbeckmann S."/>
            <person name="Bunk B."/>
            <person name="Jeske O."/>
            <person name="Meyerdierks A."/>
            <person name="Storesund J.E."/>
            <person name="Kallscheuer N."/>
            <person name="Luecker S."/>
            <person name="Lage O.M."/>
            <person name="Pohl T."/>
            <person name="Merkel B.J."/>
            <person name="Hornburger P."/>
            <person name="Mueller R.-W."/>
            <person name="Bruemmer F."/>
            <person name="Labrenz M."/>
            <person name="Spormann A.M."/>
            <person name="Op Den Camp H."/>
            <person name="Overmann J."/>
            <person name="Amann R."/>
            <person name="Jetten M.S.M."/>
            <person name="Mascher T."/>
            <person name="Medema M.H."/>
            <person name="Devos D.P."/>
            <person name="Kaster A.-K."/>
            <person name="Ovreas L."/>
            <person name="Rohde M."/>
            <person name="Galperin M.Y."/>
            <person name="Jogler C."/>
        </authorList>
    </citation>
    <scope>NUCLEOTIDE SEQUENCE [LARGE SCALE GENOMIC DNA]</scope>
    <source>
        <strain evidence="3 4">Pla52n</strain>
    </source>
</reference>
<dbReference type="PANTHER" id="PTHR14969">
    <property type="entry name" value="SPHINGOSINE-1-PHOSPHATE PHOSPHOHYDROLASE"/>
    <property type="match status" value="1"/>
</dbReference>
<dbReference type="SUPFAM" id="SSF48317">
    <property type="entry name" value="Acid phosphatase/Vanadium-dependent haloperoxidase"/>
    <property type="match status" value="1"/>
</dbReference>
<dbReference type="InterPro" id="IPR000326">
    <property type="entry name" value="PAP2/HPO"/>
</dbReference>
<accession>A0A5C6ATM2</accession>
<evidence type="ECO:0000259" key="2">
    <source>
        <dbReference type="SMART" id="SM00014"/>
    </source>
</evidence>
<evidence type="ECO:0000313" key="3">
    <source>
        <dbReference type="EMBL" id="TWU02609.1"/>
    </source>
</evidence>
<dbReference type="EMBL" id="SJPN01000004">
    <property type="protein sequence ID" value="TWU02609.1"/>
    <property type="molecule type" value="Genomic_DNA"/>
</dbReference>
<sequence>MFSQLESTGLIQLERSHSIDGLDLQLQRSVREIMKRASAAVVSIVRFLRSREPIVLVGLLLIVAGTWGFVELADEVIEGDTGSFDRWAVRQFRSADDAALPIGPTWMAEMGRDITGLGGVAVLTLFIIAATGFLAIHRAYRTMVVLVASTVGGITVSMLLKQFFDRPRPDVVPHLSQIYSSSFPSGHSMMSAVVYLTLAAIVAPVLKHFWVRFYVMACAVLLTGLIGISRVYMGVHYPTDVLAGWTAGLVWAIACSLIAKSIPEKRLDPVMLDDEADADQP</sequence>
<protein>
    <submittedName>
        <fullName evidence="3">Undecaprenyl pyrophosphate phosphatase</fullName>
    </submittedName>
</protein>
<feature type="transmembrane region" description="Helical" evidence="1">
    <location>
        <begin position="53"/>
        <end position="70"/>
    </location>
</feature>
<keyword evidence="1" id="KW-0812">Transmembrane</keyword>
<dbReference type="CDD" id="cd03392">
    <property type="entry name" value="PAP2_like_2"/>
    <property type="match status" value="1"/>
</dbReference>
<gene>
    <name evidence="3" type="ORF">Pla52n_36650</name>
</gene>
<organism evidence="3 4">
    <name type="scientific">Stieleria varia</name>
    <dbReference type="NCBI Taxonomy" id="2528005"/>
    <lineage>
        <taxon>Bacteria</taxon>
        <taxon>Pseudomonadati</taxon>
        <taxon>Planctomycetota</taxon>
        <taxon>Planctomycetia</taxon>
        <taxon>Pirellulales</taxon>
        <taxon>Pirellulaceae</taxon>
        <taxon>Stieleria</taxon>
    </lineage>
</organism>
<keyword evidence="4" id="KW-1185">Reference proteome</keyword>
<feature type="domain" description="Phosphatidic acid phosphatase type 2/haloperoxidase" evidence="2">
    <location>
        <begin position="142"/>
        <end position="256"/>
    </location>
</feature>
<feature type="transmembrane region" description="Helical" evidence="1">
    <location>
        <begin position="114"/>
        <end position="136"/>
    </location>
</feature>
<feature type="transmembrane region" description="Helical" evidence="1">
    <location>
        <begin position="241"/>
        <end position="259"/>
    </location>
</feature>
<dbReference type="InterPro" id="IPR036938">
    <property type="entry name" value="PAP2/HPO_sf"/>
</dbReference>
<dbReference type="AlphaFoldDB" id="A0A5C6ATM2"/>
<evidence type="ECO:0000313" key="4">
    <source>
        <dbReference type="Proteomes" id="UP000320176"/>
    </source>
</evidence>